<name>A0A7W9C447_9CAUL</name>
<protein>
    <recommendedName>
        <fullName evidence="3">N-acetyltransferase domain-containing protein</fullName>
    </recommendedName>
</protein>
<keyword evidence="2" id="KW-1185">Reference proteome</keyword>
<accession>A0A7W9C447</accession>
<evidence type="ECO:0008006" key="3">
    <source>
        <dbReference type="Google" id="ProtNLM"/>
    </source>
</evidence>
<evidence type="ECO:0000313" key="1">
    <source>
        <dbReference type="EMBL" id="MBB5738576.1"/>
    </source>
</evidence>
<sequence length="133" mass="14657">MKPITKLEMYEIDDPAEPYRVVMWCLPPGPPEDPRIGERFPEGSIEVPKSFGAIWFDVSTWQGGFVAQATFAADADAVRCDTITVNEAHRMKGVATQLYETASGVFQGPVIPSDNQTPDAVAFWGGRTQILRP</sequence>
<gene>
    <name evidence="1" type="ORF">GGQ93_000267</name>
</gene>
<proteinExistence type="predicted"/>
<organism evidence="1 2">
    <name type="scientific">Brevundimonas aurantiaca</name>
    <dbReference type="NCBI Taxonomy" id="74316"/>
    <lineage>
        <taxon>Bacteria</taxon>
        <taxon>Pseudomonadati</taxon>
        <taxon>Pseudomonadota</taxon>
        <taxon>Alphaproteobacteria</taxon>
        <taxon>Caulobacterales</taxon>
        <taxon>Caulobacteraceae</taxon>
        <taxon>Brevundimonas</taxon>
    </lineage>
</organism>
<dbReference type="AlphaFoldDB" id="A0A7W9C447"/>
<comment type="caution">
    <text evidence="1">The sequence shown here is derived from an EMBL/GenBank/DDBJ whole genome shotgun (WGS) entry which is preliminary data.</text>
</comment>
<dbReference type="RefSeq" id="WP_054766327.1">
    <property type="nucleotide sequence ID" value="NZ_CAJFZW010000014.1"/>
</dbReference>
<dbReference type="Proteomes" id="UP000527324">
    <property type="component" value="Unassembled WGS sequence"/>
</dbReference>
<dbReference type="EMBL" id="JACHOQ010000001">
    <property type="protein sequence ID" value="MBB5738576.1"/>
    <property type="molecule type" value="Genomic_DNA"/>
</dbReference>
<evidence type="ECO:0000313" key="2">
    <source>
        <dbReference type="Proteomes" id="UP000527324"/>
    </source>
</evidence>
<reference evidence="1 2" key="1">
    <citation type="submission" date="2020-08" db="EMBL/GenBank/DDBJ databases">
        <title>Genomic Encyclopedia of Type Strains, Phase IV (KMG-IV): sequencing the most valuable type-strain genomes for metagenomic binning, comparative biology and taxonomic classification.</title>
        <authorList>
            <person name="Goeker M."/>
        </authorList>
    </citation>
    <scope>NUCLEOTIDE SEQUENCE [LARGE SCALE GENOMIC DNA]</scope>
    <source>
        <strain evidence="1 2">DSM 4731</strain>
    </source>
</reference>